<dbReference type="Pfam" id="PF00455">
    <property type="entry name" value="DeoRC"/>
    <property type="match status" value="1"/>
</dbReference>
<dbReference type="Pfam" id="PF08220">
    <property type="entry name" value="HTH_DeoR"/>
    <property type="match status" value="1"/>
</dbReference>
<keyword evidence="1" id="KW-0678">Repressor</keyword>
<evidence type="ECO:0000259" key="4">
    <source>
        <dbReference type="PROSITE" id="PS51000"/>
    </source>
</evidence>
<dbReference type="PRINTS" id="PR00037">
    <property type="entry name" value="HTHLACR"/>
</dbReference>
<name>A0ABQ4NLP2_9RHOB</name>
<evidence type="ECO:0000256" key="1">
    <source>
        <dbReference type="ARBA" id="ARBA00022491"/>
    </source>
</evidence>
<dbReference type="RefSeq" id="WP_220748828.1">
    <property type="nucleotide sequence ID" value="NZ_BPFH01000003.1"/>
</dbReference>
<keyword evidence="2" id="KW-0805">Transcription regulation</keyword>
<feature type="domain" description="HTH deoR-type" evidence="4">
    <location>
        <begin position="3"/>
        <end position="58"/>
    </location>
</feature>
<dbReference type="EMBL" id="BPFH01000003">
    <property type="protein sequence ID" value="GIT95334.1"/>
    <property type="molecule type" value="Genomic_DNA"/>
</dbReference>
<dbReference type="PROSITE" id="PS51000">
    <property type="entry name" value="HTH_DEOR_2"/>
    <property type="match status" value="1"/>
</dbReference>
<evidence type="ECO:0000313" key="6">
    <source>
        <dbReference type="Proteomes" id="UP000786693"/>
    </source>
</evidence>
<dbReference type="InterPro" id="IPR037171">
    <property type="entry name" value="NagB/RpiA_transferase-like"/>
</dbReference>
<dbReference type="PANTHER" id="PTHR30363:SF4">
    <property type="entry name" value="GLYCEROL-3-PHOSPHATE REGULON REPRESSOR"/>
    <property type="match status" value="1"/>
</dbReference>
<sequence length="255" mass="27863">MVTNFRKAEILEQARRDGKVLVDDLARRFDVTVQTIRRDLSELSDVGKLERVHGGAIVPSGVVNIVYEERRQLNDAGKRAIAQACAAEIPNGSSIFMNIGTTTEAVATALRDHEDLLVVTNNLNIANILTSHRQCEIVVTGGTLRRTDGGLMGGFAVETVRQFKFDYALIGCSALDQDGDLLDFDEQEITVSQTAIRRARQVFAVADKSKLERKAPITTCGLDELDALFTDADLPDHLVTLAQRAETRVVTVPGA</sequence>
<keyword evidence="3" id="KW-0804">Transcription</keyword>
<proteinExistence type="predicted"/>
<dbReference type="SUPFAM" id="SSF46785">
    <property type="entry name" value="Winged helix' DNA-binding domain"/>
    <property type="match status" value="1"/>
</dbReference>
<dbReference type="Proteomes" id="UP000786693">
    <property type="component" value="Unassembled WGS sequence"/>
</dbReference>
<dbReference type="SMART" id="SM01134">
    <property type="entry name" value="DeoRC"/>
    <property type="match status" value="1"/>
</dbReference>
<dbReference type="InterPro" id="IPR001034">
    <property type="entry name" value="DeoR_HTH"/>
</dbReference>
<protein>
    <submittedName>
        <fullName evidence="5">DeoR family transcriptional regulator</fullName>
    </submittedName>
</protein>
<gene>
    <name evidence="5" type="primary">glpR_2</name>
    <name evidence="5" type="ORF">JANAI62_19570</name>
</gene>
<evidence type="ECO:0000256" key="2">
    <source>
        <dbReference type="ARBA" id="ARBA00023015"/>
    </source>
</evidence>
<accession>A0ABQ4NLP2</accession>
<reference evidence="5 6" key="1">
    <citation type="submission" date="2021-05" db="EMBL/GenBank/DDBJ databases">
        <title>Bacteria Genome sequencing.</title>
        <authorList>
            <person name="Takabe Y."/>
            <person name="Nakajima Y."/>
            <person name="Suzuki S."/>
            <person name="Shiozaki T."/>
        </authorList>
    </citation>
    <scope>NUCLEOTIDE SEQUENCE [LARGE SCALE GENOMIC DNA]</scope>
    <source>
        <strain evidence="5 6">AI_62</strain>
    </source>
</reference>
<dbReference type="InterPro" id="IPR050313">
    <property type="entry name" value="Carb_Metab_HTH_regulators"/>
</dbReference>
<comment type="caution">
    <text evidence="5">The sequence shown here is derived from an EMBL/GenBank/DDBJ whole genome shotgun (WGS) entry which is preliminary data.</text>
</comment>
<keyword evidence="6" id="KW-1185">Reference proteome</keyword>
<organism evidence="5 6">
    <name type="scientific">Jannaschia pagri</name>
    <dbReference type="NCBI Taxonomy" id="2829797"/>
    <lineage>
        <taxon>Bacteria</taxon>
        <taxon>Pseudomonadati</taxon>
        <taxon>Pseudomonadota</taxon>
        <taxon>Alphaproteobacteria</taxon>
        <taxon>Rhodobacterales</taxon>
        <taxon>Roseobacteraceae</taxon>
        <taxon>Jannaschia</taxon>
    </lineage>
</organism>
<evidence type="ECO:0000256" key="3">
    <source>
        <dbReference type="ARBA" id="ARBA00023163"/>
    </source>
</evidence>
<dbReference type="Gene3D" id="3.40.50.1360">
    <property type="match status" value="1"/>
</dbReference>
<dbReference type="InterPro" id="IPR014036">
    <property type="entry name" value="DeoR-like_C"/>
</dbReference>
<dbReference type="InterPro" id="IPR036390">
    <property type="entry name" value="WH_DNA-bd_sf"/>
</dbReference>
<dbReference type="SUPFAM" id="SSF100950">
    <property type="entry name" value="NagB/RpiA/CoA transferase-like"/>
    <property type="match status" value="1"/>
</dbReference>
<evidence type="ECO:0000313" key="5">
    <source>
        <dbReference type="EMBL" id="GIT95334.1"/>
    </source>
</evidence>
<dbReference type="SMART" id="SM00420">
    <property type="entry name" value="HTH_DEOR"/>
    <property type="match status" value="1"/>
</dbReference>
<dbReference type="PANTHER" id="PTHR30363">
    <property type="entry name" value="HTH-TYPE TRANSCRIPTIONAL REGULATOR SRLR-RELATED"/>
    <property type="match status" value="1"/>
</dbReference>